<dbReference type="EMBL" id="CP111028">
    <property type="protein sequence ID" value="WAR30295.1"/>
    <property type="molecule type" value="Genomic_DNA"/>
</dbReference>
<proteinExistence type="predicted"/>
<dbReference type="EMBL" id="CP111028">
    <property type="protein sequence ID" value="WAR30288.1"/>
    <property type="molecule type" value="Genomic_DNA"/>
</dbReference>
<evidence type="ECO:0000313" key="3">
    <source>
        <dbReference type="Proteomes" id="UP001164746"/>
    </source>
</evidence>
<name>A0ABY7G791_MYAAR</name>
<protein>
    <submittedName>
        <fullName evidence="2">Uncharacterized protein</fullName>
    </submittedName>
</protein>
<evidence type="ECO:0000313" key="2">
    <source>
        <dbReference type="EMBL" id="WAR30295.1"/>
    </source>
</evidence>
<dbReference type="Proteomes" id="UP001164746">
    <property type="component" value="Chromosome 17"/>
</dbReference>
<sequence>MLVKRHKLTGPSYFIMLVRRHILTGPS</sequence>
<accession>A0ABY7G791</accession>
<keyword evidence="3" id="KW-1185">Reference proteome</keyword>
<gene>
    <name evidence="1" type="ORF">MAR_032830</name>
    <name evidence="2" type="ORF">MAR_032837</name>
</gene>
<reference evidence="2" key="1">
    <citation type="submission" date="2022-11" db="EMBL/GenBank/DDBJ databases">
        <title>Centuries of genome instability and evolution in soft-shell clam transmissible cancer (bioRxiv).</title>
        <authorList>
            <person name="Hart S.F.M."/>
            <person name="Yonemitsu M.A."/>
            <person name="Giersch R.M."/>
            <person name="Beal B.F."/>
            <person name="Arriagada G."/>
            <person name="Davis B.W."/>
            <person name="Ostrander E.A."/>
            <person name="Goff S.P."/>
            <person name="Metzger M.J."/>
        </authorList>
    </citation>
    <scope>NUCLEOTIDE SEQUENCE</scope>
    <source>
        <strain evidence="2">MELC-2E11</strain>
        <tissue evidence="2">Siphon/mantle</tissue>
    </source>
</reference>
<evidence type="ECO:0000313" key="1">
    <source>
        <dbReference type="EMBL" id="WAR30288.1"/>
    </source>
</evidence>
<organism evidence="2 3">
    <name type="scientific">Mya arenaria</name>
    <name type="common">Soft-shell clam</name>
    <dbReference type="NCBI Taxonomy" id="6604"/>
    <lineage>
        <taxon>Eukaryota</taxon>
        <taxon>Metazoa</taxon>
        <taxon>Spiralia</taxon>
        <taxon>Lophotrochozoa</taxon>
        <taxon>Mollusca</taxon>
        <taxon>Bivalvia</taxon>
        <taxon>Autobranchia</taxon>
        <taxon>Heteroconchia</taxon>
        <taxon>Euheterodonta</taxon>
        <taxon>Imparidentia</taxon>
        <taxon>Neoheterodontei</taxon>
        <taxon>Myida</taxon>
        <taxon>Myoidea</taxon>
        <taxon>Myidae</taxon>
        <taxon>Mya</taxon>
    </lineage>
</organism>